<accession>A0A7Y2LY11</accession>
<comment type="cofactor">
    <cofactor evidence="1">
        <name>FAD</name>
        <dbReference type="ChEBI" id="CHEBI:57692"/>
    </cofactor>
</comment>
<dbReference type="SUPFAM" id="SSF52343">
    <property type="entry name" value="Ferredoxin reductase-like, C-terminal NADP-linked domain"/>
    <property type="match status" value="1"/>
</dbReference>
<dbReference type="Gene3D" id="2.40.30.10">
    <property type="entry name" value="Translation factors"/>
    <property type="match status" value="1"/>
</dbReference>
<dbReference type="GO" id="GO:0016491">
    <property type="term" value="F:oxidoreductase activity"/>
    <property type="evidence" value="ECO:0007669"/>
    <property type="project" value="InterPro"/>
</dbReference>
<evidence type="ECO:0000313" key="6">
    <source>
        <dbReference type="Proteomes" id="UP000543598"/>
    </source>
</evidence>
<keyword evidence="6" id="KW-1185">Reference proteome</keyword>
<dbReference type="SUPFAM" id="SSF63380">
    <property type="entry name" value="Riboflavin synthase domain-like"/>
    <property type="match status" value="1"/>
</dbReference>
<protein>
    <submittedName>
        <fullName evidence="5">Oxidoreductase</fullName>
    </submittedName>
</protein>
<dbReference type="PANTHER" id="PTHR47354:SF5">
    <property type="entry name" value="PROTEIN RFBI"/>
    <property type="match status" value="1"/>
</dbReference>
<dbReference type="Gene3D" id="3.40.50.80">
    <property type="entry name" value="Nucleotide-binding domain of ferredoxin-NADP reductase (FNR) module"/>
    <property type="match status" value="1"/>
</dbReference>
<dbReference type="InterPro" id="IPR008333">
    <property type="entry name" value="Cbr1-like_FAD-bd_dom"/>
</dbReference>
<dbReference type="Proteomes" id="UP000543598">
    <property type="component" value="Unassembled WGS sequence"/>
</dbReference>
<name>A0A7Y2LY11_9MICO</name>
<dbReference type="InterPro" id="IPR039261">
    <property type="entry name" value="FNR_nucleotide-bd"/>
</dbReference>
<dbReference type="PANTHER" id="PTHR47354">
    <property type="entry name" value="NADH OXIDOREDUCTASE HCR"/>
    <property type="match status" value="1"/>
</dbReference>
<evidence type="ECO:0000256" key="1">
    <source>
        <dbReference type="ARBA" id="ARBA00001974"/>
    </source>
</evidence>
<sequence length="257" mass="27484">MGAERVPPPRRPLDGGALLVSASWRPARVVEATLATSSARILRLAVPGWEGSLAGQHVDVRLTAEDGYQAVRSYSLGDVSTDETIEIAVDEIPEGEVSPYLVRDVQPGDEVEVLGPLGGYFVWRAGDDAPVQLIAGGSGIVPLRAMIRARLAAASGPPFRLLYSVRDPRDAIYRDELGELPEEIRVAWVYTRVAPAGWQGRVGRLDGGTLDAAAFPVADDPVVYVCGPTGFVESVAQKLVARGHPPLRIRTERFGGA</sequence>
<evidence type="ECO:0000256" key="3">
    <source>
        <dbReference type="ARBA" id="ARBA00023014"/>
    </source>
</evidence>
<dbReference type="InterPro" id="IPR017927">
    <property type="entry name" value="FAD-bd_FR_type"/>
</dbReference>
<evidence type="ECO:0000256" key="2">
    <source>
        <dbReference type="ARBA" id="ARBA00022714"/>
    </source>
</evidence>
<dbReference type="CDD" id="cd06217">
    <property type="entry name" value="FNR_iron_sulfur_binding_3"/>
    <property type="match status" value="1"/>
</dbReference>
<evidence type="ECO:0000313" key="5">
    <source>
        <dbReference type="EMBL" id="NNH02916.1"/>
    </source>
</evidence>
<dbReference type="Pfam" id="PF00175">
    <property type="entry name" value="NAD_binding_1"/>
    <property type="match status" value="1"/>
</dbReference>
<dbReference type="PROSITE" id="PS51384">
    <property type="entry name" value="FAD_FR"/>
    <property type="match status" value="1"/>
</dbReference>
<dbReference type="GO" id="GO:0051537">
    <property type="term" value="F:2 iron, 2 sulfur cluster binding"/>
    <property type="evidence" value="ECO:0007669"/>
    <property type="project" value="UniProtKB-KW"/>
</dbReference>
<keyword evidence="2" id="KW-0479">Metal-binding</keyword>
<keyword evidence="2" id="KW-0001">2Fe-2S</keyword>
<dbReference type="InterPro" id="IPR001433">
    <property type="entry name" value="OxRdtase_FAD/NAD-bd"/>
</dbReference>
<proteinExistence type="predicted"/>
<dbReference type="InterPro" id="IPR050415">
    <property type="entry name" value="MRET"/>
</dbReference>
<dbReference type="InterPro" id="IPR017938">
    <property type="entry name" value="Riboflavin_synthase-like_b-brl"/>
</dbReference>
<comment type="caution">
    <text evidence="5">The sequence shown here is derived from an EMBL/GenBank/DDBJ whole genome shotgun (WGS) entry which is preliminary data.</text>
</comment>
<dbReference type="PRINTS" id="PR00406">
    <property type="entry name" value="CYTB5RDTASE"/>
</dbReference>
<evidence type="ECO:0000259" key="4">
    <source>
        <dbReference type="PROSITE" id="PS51384"/>
    </source>
</evidence>
<keyword evidence="2" id="KW-0408">Iron</keyword>
<reference evidence="5 6" key="1">
    <citation type="submission" date="2020-05" db="EMBL/GenBank/DDBJ databases">
        <title>MicrobeNet Type strains.</title>
        <authorList>
            <person name="Nicholson A.C."/>
        </authorList>
    </citation>
    <scope>NUCLEOTIDE SEQUENCE [LARGE SCALE GENOMIC DNA]</scope>
    <source>
        <strain evidence="5 6">JCM 14282</strain>
    </source>
</reference>
<dbReference type="EMBL" id="JABEMB010000002">
    <property type="protein sequence ID" value="NNH02916.1"/>
    <property type="molecule type" value="Genomic_DNA"/>
</dbReference>
<dbReference type="Pfam" id="PF00970">
    <property type="entry name" value="FAD_binding_6"/>
    <property type="match status" value="1"/>
</dbReference>
<keyword evidence="3" id="KW-0411">Iron-sulfur</keyword>
<organism evidence="5 6">
    <name type="scientific">Microbacterium ulmi</name>
    <dbReference type="NCBI Taxonomy" id="179095"/>
    <lineage>
        <taxon>Bacteria</taxon>
        <taxon>Bacillati</taxon>
        <taxon>Actinomycetota</taxon>
        <taxon>Actinomycetes</taxon>
        <taxon>Micrococcales</taxon>
        <taxon>Microbacteriaceae</taxon>
        <taxon>Microbacterium</taxon>
    </lineage>
</organism>
<gene>
    <name evidence="5" type="ORF">HLA99_03445</name>
</gene>
<dbReference type="AlphaFoldDB" id="A0A7Y2LY11"/>
<feature type="domain" description="FAD-binding FR-type" evidence="4">
    <location>
        <begin position="22"/>
        <end position="123"/>
    </location>
</feature>